<proteinExistence type="predicted"/>
<feature type="transmembrane region" description="Helical" evidence="1">
    <location>
        <begin position="12"/>
        <end position="39"/>
    </location>
</feature>
<keyword evidence="1" id="KW-0472">Membrane</keyword>
<feature type="transmembrane region" description="Helical" evidence="1">
    <location>
        <begin position="114"/>
        <end position="137"/>
    </location>
</feature>
<feature type="transmembrane region" description="Helical" evidence="1">
    <location>
        <begin position="51"/>
        <end position="72"/>
    </location>
</feature>
<dbReference type="Proteomes" id="UP000178771">
    <property type="component" value="Unassembled WGS sequence"/>
</dbReference>
<reference evidence="2 3" key="1">
    <citation type="journal article" date="2016" name="Nat. Commun.">
        <title>Thousands of microbial genomes shed light on interconnected biogeochemical processes in an aquifer system.</title>
        <authorList>
            <person name="Anantharaman K."/>
            <person name="Brown C.T."/>
            <person name="Hug L.A."/>
            <person name="Sharon I."/>
            <person name="Castelle C.J."/>
            <person name="Probst A.J."/>
            <person name="Thomas B.C."/>
            <person name="Singh A."/>
            <person name="Wilkins M.J."/>
            <person name="Karaoz U."/>
            <person name="Brodie E.L."/>
            <person name="Williams K.H."/>
            <person name="Hubbard S.S."/>
            <person name="Banfield J.F."/>
        </authorList>
    </citation>
    <scope>NUCLEOTIDE SEQUENCE [LARGE SCALE GENOMIC DNA]</scope>
</reference>
<comment type="caution">
    <text evidence="2">The sequence shown here is derived from an EMBL/GenBank/DDBJ whole genome shotgun (WGS) entry which is preliminary data.</text>
</comment>
<evidence type="ECO:0000313" key="2">
    <source>
        <dbReference type="EMBL" id="OGC52145.1"/>
    </source>
</evidence>
<keyword evidence="1" id="KW-0812">Transmembrane</keyword>
<name>A0A1F4V4L5_UNCKA</name>
<evidence type="ECO:0000256" key="1">
    <source>
        <dbReference type="SAM" id="Phobius"/>
    </source>
</evidence>
<dbReference type="STRING" id="1802624.A2982_01505"/>
<feature type="transmembrane region" description="Helical" evidence="1">
    <location>
        <begin position="152"/>
        <end position="173"/>
    </location>
</feature>
<dbReference type="AlphaFoldDB" id="A0A1F4V4L5"/>
<gene>
    <name evidence="2" type="ORF">A2982_01505</name>
</gene>
<organism evidence="2 3">
    <name type="scientific">candidate division WWE3 bacterium RIFCSPLOWO2_01_FULL_39_13</name>
    <dbReference type="NCBI Taxonomy" id="1802624"/>
    <lineage>
        <taxon>Bacteria</taxon>
        <taxon>Katanobacteria</taxon>
    </lineage>
</organism>
<dbReference type="EMBL" id="MEVH01000005">
    <property type="protein sequence ID" value="OGC52145.1"/>
    <property type="molecule type" value="Genomic_DNA"/>
</dbReference>
<keyword evidence="1" id="KW-1133">Transmembrane helix</keyword>
<evidence type="ECO:0000313" key="3">
    <source>
        <dbReference type="Proteomes" id="UP000178771"/>
    </source>
</evidence>
<accession>A0A1F4V4L5</accession>
<protein>
    <submittedName>
        <fullName evidence="2">Uncharacterized protein</fullName>
    </submittedName>
</protein>
<sequence>MDKNLGVTNQKSDLLAVILSFSAGVIQLLLFVLGTASQITNWNNFFAKADLVPLSVLLSMIIALTLVGIFSYHQKNKDFVPNQSTFKPILWIKSILFEKTSQSYPLSKKVEKTILNISLLALFFFCYLFVASTISYLNKESYFLVGSSSADFVQIISFMVLWIVSTFILFVWISNEIEKSRQYKPNEFVPNFIRTLQNQGYINITISDDIQLQDGNHLVKVEIQGQPHFFITQFDGTRIVRTISEDDFKNFFVQSNQS</sequence>